<evidence type="ECO:0000256" key="1">
    <source>
        <dbReference type="ARBA" id="ARBA00004123"/>
    </source>
</evidence>
<dbReference type="Pfam" id="PF03931">
    <property type="entry name" value="Skp1_POZ"/>
    <property type="match status" value="1"/>
</dbReference>
<dbReference type="PANTHER" id="PTHR20648">
    <property type="entry name" value="ELONGIN-C"/>
    <property type="match status" value="1"/>
</dbReference>
<evidence type="ECO:0000259" key="5">
    <source>
        <dbReference type="Pfam" id="PF03931"/>
    </source>
</evidence>
<comment type="similarity">
    <text evidence="2">Belongs to the SKP1 family.</text>
</comment>
<evidence type="ECO:0000313" key="6">
    <source>
        <dbReference type="EMBL" id="CAD8581089.1"/>
    </source>
</evidence>
<comment type="subcellular location">
    <subcellularLocation>
        <location evidence="1">Nucleus</location>
    </subcellularLocation>
</comment>
<protein>
    <recommendedName>
        <fullName evidence="3">Elongin-C</fullName>
    </recommendedName>
</protein>
<dbReference type="GO" id="GO:0009867">
    <property type="term" value="P:jasmonic acid mediated signaling pathway"/>
    <property type="evidence" value="ECO:0007669"/>
    <property type="project" value="UniProtKB-ARBA"/>
</dbReference>
<dbReference type="GO" id="GO:0006511">
    <property type="term" value="P:ubiquitin-dependent protein catabolic process"/>
    <property type="evidence" value="ECO:0007669"/>
    <property type="project" value="InterPro"/>
</dbReference>
<sequence>MSTSELDPKTMITLVSANGDEFVVEYGLVSASSMLRRMLNSKGNFLEQRTQVIKLSMIPTSTLERVLEYCKHRRQHVGSSNPDTGYEEMPTFEIKSEEALELLLASSFLDI</sequence>
<gene>
    <name evidence="6" type="ORF">OMED0929_LOCUS3151</name>
</gene>
<dbReference type="SMART" id="SM00512">
    <property type="entry name" value="Skp1"/>
    <property type="match status" value="1"/>
</dbReference>
<evidence type="ECO:0000256" key="2">
    <source>
        <dbReference type="ARBA" id="ARBA00009993"/>
    </source>
</evidence>
<evidence type="ECO:0000256" key="3">
    <source>
        <dbReference type="ARBA" id="ARBA00021347"/>
    </source>
</evidence>
<dbReference type="SUPFAM" id="SSF54695">
    <property type="entry name" value="POZ domain"/>
    <property type="match status" value="1"/>
</dbReference>
<dbReference type="InterPro" id="IPR011333">
    <property type="entry name" value="SKP1/BTB/POZ_sf"/>
</dbReference>
<organism evidence="6">
    <name type="scientific">Ostreococcus mediterraneus</name>
    <dbReference type="NCBI Taxonomy" id="1486918"/>
    <lineage>
        <taxon>Eukaryota</taxon>
        <taxon>Viridiplantae</taxon>
        <taxon>Chlorophyta</taxon>
        <taxon>Mamiellophyceae</taxon>
        <taxon>Mamiellales</taxon>
        <taxon>Bathycoccaceae</taxon>
        <taxon>Ostreococcus</taxon>
    </lineage>
</organism>
<feature type="domain" description="SKP1 component POZ" evidence="5">
    <location>
        <begin position="11"/>
        <end position="74"/>
    </location>
</feature>
<dbReference type="InterPro" id="IPR016073">
    <property type="entry name" value="Skp1_comp_POZ"/>
</dbReference>
<reference evidence="6" key="1">
    <citation type="submission" date="2021-01" db="EMBL/GenBank/DDBJ databases">
        <authorList>
            <person name="Corre E."/>
            <person name="Pelletier E."/>
            <person name="Niang G."/>
            <person name="Scheremetjew M."/>
            <person name="Finn R."/>
            <person name="Kale V."/>
            <person name="Holt S."/>
            <person name="Cochrane G."/>
            <person name="Meng A."/>
            <person name="Brown T."/>
            <person name="Cohen L."/>
        </authorList>
    </citation>
    <scope>NUCLEOTIDE SEQUENCE</scope>
    <source>
        <strain evidence="6">Clade-D-RCC2572</strain>
    </source>
</reference>
<dbReference type="FunFam" id="3.30.710.10:FF:000035">
    <property type="entry name" value="Elongin C transcription elongation factor"/>
    <property type="match status" value="1"/>
</dbReference>
<name>A0A7S0KGP9_9CHLO</name>
<dbReference type="GO" id="GO:0005634">
    <property type="term" value="C:nucleus"/>
    <property type="evidence" value="ECO:0007669"/>
    <property type="project" value="UniProtKB-SubCell"/>
</dbReference>
<dbReference type="InterPro" id="IPR001232">
    <property type="entry name" value="SKP1-like"/>
</dbReference>
<evidence type="ECO:0000256" key="4">
    <source>
        <dbReference type="ARBA" id="ARBA00023242"/>
    </source>
</evidence>
<dbReference type="AlphaFoldDB" id="A0A7S0KGP9"/>
<proteinExistence type="inferred from homology"/>
<dbReference type="EMBL" id="HBEW01003767">
    <property type="protein sequence ID" value="CAD8581089.1"/>
    <property type="molecule type" value="Transcribed_RNA"/>
</dbReference>
<dbReference type="Gene3D" id="3.30.710.10">
    <property type="entry name" value="Potassium Channel Kv1.1, Chain A"/>
    <property type="match status" value="1"/>
</dbReference>
<dbReference type="InterPro" id="IPR039948">
    <property type="entry name" value="ELC1"/>
</dbReference>
<accession>A0A7S0KGP9</accession>
<keyword evidence="4" id="KW-0539">Nucleus</keyword>